<dbReference type="RefSeq" id="XP_025524403.1">
    <property type="nucleotide sequence ID" value="XM_025673883.1"/>
</dbReference>
<evidence type="ECO:0000313" key="2">
    <source>
        <dbReference type="Proteomes" id="UP000249497"/>
    </source>
</evidence>
<sequence length="137" mass="15991">MKMKSLDDLAREYENNMRYKQARPAQAKNEPVSPADLRFWTRFNDTLTWIKAERGQLQKYLDNKSYEFGAVVATSGLTSRQQEPRFSQVSSPLVFLDWALVRMRVNRRPGENKINILAPDNRISTKHVRLFLVSMSI</sequence>
<gene>
    <name evidence="1" type="ORF">BO86DRAFT_402754</name>
</gene>
<keyword evidence="2" id="KW-1185">Reference proteome</keyword>
<reference evidence="1 2" key="1">
    <citation type="submission" date="2018-02" db="EMBL/GenBank/DDBJ databases">
        <title>The genomes of Aspergillus section Nigri reveals drivers in fungal speciation.</title>
        <authorList>
            <consortium name="DOE Joint Genome Institute"/>
            <person name="Vesth T.C."/>
            <person name="Nybo J."/>
            <person name="Theobald S."/>
            <person name="Brandl J."/>
            <person name="Frisvad J.C."/>
            <person name="Nielsen K.F."/>
            <person name="Lyhne E.K."/>
            <person name="Kogle M.E."/>
            <person name="Kuo A."/>
            <person name="Riley R."/>
            <person name="Clum A."/>
            <person name="Nolan M."/>
            <person name="Lipzen A."/>
            <person name="Salamov A."/>
            <person name="Henrissat B."/>
            <person name="Wiebenga A."/>
            <person name="De vries R.P."/>
            <person name="Grigoriev I.V."/>
            <person name="Mortensen U.H."/>
            <person name="Andersen M.R."/>
            <person name="Baker S.E."/>
        </authorList>
    </citation>
    <scope>NUCLEOTIDE SEQUENCE [LARGE SCALE GENOMIC DNA]</scope>
    <source>
        <strain evidence="1 2">CBS 114.51</strain>
    </source>
</reference>
<dbReference type="GeneID" id="37177575"/>
<organism evidence="1 2">
    <name type="scientific">Aspergillus japonicus CBS 114.51</name>
    <dbReference type="NCBI Taxonomy" id="1448312"/>
    <lineage>
        <taxon>Eukaryota</taxon>
        <taxon>Fungi</taxon>
        <taxon>Dikarya</taxon>
        <taxon>Ascomycota</taxon>
        <taxon>Pezizomycotina</taxon>
        <taxon>Eurotiomycetes</taxon>
        <taxon>Eurotiomycetidae</taxon>
        <taxon>Eurotiales</taxon>
        <taxon>Aspergillaceae</taxon>
        <taxon>Aspergillus</taxon>
        <taxon>Aspergillus subgen. Circumdati</taxon>
    </lineage>
</organism>
<proteinExistence type="predicted"/>
<dbReference type="OrthoDB" id="5424209at2759"/>
<protein>
    <submittedName>
        <fullName evidence="1">Uncharacterized protein</fullName>
    </submittedName>
</protein>
<dbReference type="Proteomes" id="UP000249497">
    <property type="component" value="Unassembled WGS sequence"/>
</dbReference>
<accession>A0A8T8WT44</accession>
<dbReference type="EMBL" id="KZ824826">
    <property type="protein sequence ID" value="RAH78509.1"/>
    <property type="molecule type" value="Genomic_DNA"/>
</dbReference>
<evidence type="ECO:0000313" key="1">
    <source>
        <dbReference type="EMBL" id="RAH78509.1"/>
    </source>
</evidence>
<dbReference type="AlphaFoldDB" id="A0A8T8WT44"/>
<name>A0A8T8WT44_ASPJA</name>